<organism evidence="4 5">
    <name type="scientific">Bdellovibrio bacteriovorus</name>
    <dbReference type="NCBI Taxonomy" id="959"/>
    <lineage>
        <taxon>Bacteria</taxon>
        <taxon>Pseudomonadati</taxon>
        <taxon>Bdellovibrionota</taxon>
        <taxon>Bdellovibrionia</taxon>
        <taxon>Bdellovibrionales</taxon>
        <taxon>Pseudobdellovibrionaceae</taxon>
        <taxon>Bdellovibrio</taxon>
    </lineage>
</organism>
<dbReference type="PANTHER" id="PTHR46429">
    <property type="entry name" value="23S RRNA (GUANOSINE-2'-O-)-METHYLTRANSFERASE RLMB"/>
    <property type="match status" value="1"/>
</dbReference>
<dbReference type="Pfam" id="PF00588">
    <property type="entry name" value="SpoU_methylase"/>
    <property type="match status" value="1"/>
</dbReference>
<dbReference type="Proteomes" id="UP000075320">
    <property type="component" value="Unassembled WGS sequence"/>
</dbReference>
<dbReference type="PANTHER" id="PTHR46429:SF1">
    <property type="entry name" value="23S RRNA (GUANOSINE-2'-O-)-METHYLTRANSFERASE RLMB"/>
    <property type="match status" value="1"/>
</dbReference>
<dbReference type="Gene3D" id="3.40.1280.10">
    <property type="match status" value="1"/>
</dbReference>
<dbReference type="InterPro" id="IPR029028">
    <property type="entry name" value="Alpha/beta_knot_MTases"/>
</dbReference>
<dbReference type="CDD" id="cd18097">
    <property type="entry name" value="SpoU-like"/>
    <property type="match status" value="1"/>
</dbReference>
<evidence type="ECO:0000256" key="1">
    <source>
        <dbReference type="ARBA" id="ARBA00022603"/>
    </source>
</evidence>
<dbReference type="GO" id="GO:0005829">
    <property type="term" value="C:cytosol"/>
    <property type="evidence" value="ECO:0007669"/>
    <property type="project" value="TreeGrafter"/>
</dbReference>
<dbReference type="GO" id="GO:0032259">
    <property type="term" value="P:methylation"/>
    <property type="evidence" value="ECO:0007669"/>
    <property type="project" value="UniProtKB-KW"/>
</dbReference>
<keyword evidence="1 4" id="KW-0489">Methyltransferase</keyword>
<feature type="domain" description="tRNA/rRNA methyltransferase SpoU type" evidence="3">
    <location>
        <begin position="110"/>
        <end position="249"/>
    </location>
</feature>
<dbReference type="InterPro" id="IPR001537">
    <property type="entry name" value="SpoU_MeTrfase"/>
</dbReference>
<dbReference type="GO" id="GO:0003723">
    <property type="term" value="F:RNA binding"/>
    <property type="evidence" value="ECO:0007669"/>
    <property type="project" value="InterPro"/>
</dbReference>
<dbReference type="GO" id="GO:0008173">
    <property type="term" value="F:RNA methyltransferase activity"/>
    <property type="evidence" value="ECO:0007669"/>
    <property type="project" value="InterPro"/>
</dbReference>
<sequence length="260" mass="29422">MMLNAQDKKSLEEIHKLFLELEKSSRDFSFSGPLLSDLKEKIKNLNKSANDDVSRLSDLEKHLVPDMTLKHFSGFAVPFERLLNKNLQDDDFLIIENDRSAIEVAEKLPLVFVLDNIRSAFNVGSIFRTAECLGASKVYLCGYTPTPEQWKVEKTAMGTQEYLEWAEAGKLLECLEELKDEGYRIVALETAATALDLYAPFSAEPTAFVLGNERFGLDAEILKVIDEVRIIPLRGRKNSLNVGVTAAIAGFEWMRQWRTK</sequence>
<accession>A0A150WL12</accession>
<reference evidence="4 5" key="1">
    <citation type="submission" date="2016-03" db="EMBL/GenBank/DDBJ databases">
        <authorList>
            <person name="Ploux O."/>
        </authorList>
    </citation>
    <scope>NUCLEOTIDE SEQUENCE [LARGE SCALE GENOMIC DNA]</scope>
    <source>
        <strain evidence="4 5">R0</strain>
    </source>
</reference>
<keyword evidence="5" id="KW-1185">Reference proteome</keyword>
<dbReference type="InterPro" id="IPR029026">
    <property type="entry name" value="tRNA_m1G_MTases_N"/>
</dbReference>
<dbReference type="OrthoDB" id="5291649at2"/>
<keyword evidence="2 4" id="KW-0808">Transferase</keyword>
<dbReference type="AlphaFoldDB" id="A0A150WL12"/>
<evidence type="ECO:0000313" key="5">
    <source>
        <dbReference type="Proteomes" id="UP000075320"/>
    </source>
</evidence>
<proteinExistence type="predicted"/>
<dbReference type="InterPro" id="IPR004441">
    <property type="entry name" value="rRNA_MeTrfase_TrmH"/>
</dbReference>
<gene>
    <name evidence="4" type="ORF">AZI86_10685</name>
</gene>
<dbReference type="EMBL" id="LUKE01000002">
    <property type="protein sequence ID" value="KYG64670.1"/>
    <property type="molecule type" value="Genomic_DNA"/>
</dbReference>
<evidence type="ECO:0000259" key="3">
    <source>
        <dbReference type="Pfam" id="PF00588"/>
    </source>
</evidence>
<comment type="caution">
    <text evidence="4">The sequence shown here is derived from an EMBL/GenBank/DDBJ whole genome shotgun (WGS) entry which is preliminary data.</text>
</comment>
<protein>
    <submittedName>
        <fullName evidence="4">tRNA methyltransferase</fullName>
    </submittedName>
</protein>
<evidence type="ECO:0000313" key="4">
    <source>
        <dbReference type="EMBL" id="KYG64670.1"/>
    </source>
</evidence>
<dbReference type="GO" id="GO:0006396">
    <property type="term" value="P:RNA processing"/>
    <property type="evidence" value="ECO:0007669"/>
    <property type="project" value="InterPro"/>
</dbReference>
<evidence type="ECO:0000256" key="2">
    <source>
        <dbReference type="ARBA" id="ARBA00022679"/>
    </source>
</evidence>
<name>A0A150WL12_BDEBC</name>
<dbReference type="SUPFAM" id="SSF75217">
    <property type="entry name" value="alpha/beta knot"/>
    <property type="match status" value="1"/>
</dbReference>